<accession>A0A3S1D7W6</accession>
<gene>
    <name evidence="2" type="ORF">EJP77_15610</name>
</gene>
<keyword evidence="3" id="KW-1185">Reference proteome</keyword>
<evidence type="ECO:0000313" key="2">
    <source>
        <dbReference type="EMBL" id="RUT29142.1"/>
    </source>
</evidence>
<dbReference type="Proteomes" id="UP000272464">
    <property type="component" value="Unassembled WGS sequence"/>
</dbReference>
<reference evidence="2 3" key="1">
    <citation type="submission" date="2018-12" db="EMBL/GenBank/DDBJ databases">
        <authorList>
            <person name="Sun L."/>
            <person name="Chen Z."/>
        </authorList>
    </citation>
    <scope>NUCLEOTIDE SEQUENCE [LARGE SCALE GENOMIC DNA]</scope>
    <source>
        <strain evidence="2 3">3-5-3</strain>
    </source>
</reference>
<sequence>MLLLLGQTQRRARNRLVEAKRSPLPPDFYRYEKFKSGNPGATAIRKTIRARSDQDAPMEQSKAVDSYPN</sequence>
<evidence type="ECO:0000256" key="1">
    <source>
        <dbReference type="SAM" id="MobiDB-lite"/>
    </source>
</evidence>
<comment type="caution">
    <text evidence="2">The sequence shown here is derived from an EMBL/GenBank/DDBJ whole genome shotgun (WGS) entry which is preliminary data.</text>
</comment>
<feature type="region of interest" description="Disordered" evidence="1">
    <location>
        <begin position="40"/>
        <end position="69"/>
    </location>
</feature>
<dbReference type="RefSeq" id="WP_127200173.1">
    <property type="nucleotide sequence ID" value="NZ_RZNX01000007.1"/>
</dbReference>
<organism evidence="2 3">
    <name type="scientific">Paenibacillus zeisoli</name>
    <dbReference type="NCBI Taxonomy" id="2496267"/>
    <lineage>
        <taxon>Bacteria</taxon>
        <taxon>Bacillati</taxon>
        <taxon>Bacillota</taxon>
        <taxon>Bacilli</taxon>
        <taxon>Bacillales</taxon>
        <taxon>Paenibacillaceae</taxon>
        <taxon>Paenibacillus</taxon>
    </lineage>
</organism>
<proteinExistence type="predicted"/>
<evidence type="ECO:0000313" key="3">
    <source>
        <dbReference type="Proteomes" id="UP000272464"/>
    </source>
</evidence>
<dbReference type="EMBL" id="RZNX01000007">
    <property type="protein sequence ID" value="RUT29142.1"/>
    <property type="molecule type" value="Genomic_DNA"/>
</dbReference>
<name>A0A3S1D7W6_9BACL</name>
<protein>
    <submittedName>
        <fullName evidence="2">Uncharacterized protein</fullName>
    </submittedName>
</protein>
<dbReference type="AlphaFoldDB" id="A0A3S1D7W6"/>